<evidence type="ECO:0000256" key="1">
    <source>
        <dbReference type="ARBA" id="ARBA00004162"/>
    </source>
</evidence>
<name>A0ABS4CMK0_9ENTE</name>
<keyword evidence="6" id="KW-0653">Protein transport</keyword>
<dbReference type="EMBL" id="JAEDXU010000010">
    <property type="protein sequence ID" value="MBP1047820.1"/>
    <property type="molecule type" value="Genomic_DNA"/>
</dbReference>
<dbReference type="PANTHER" id="PTHR33909:SF1">
    <property type="entry name" value="SEC TRANSLOCON ACCESSORY COMPLEX SUBUNIT YAJC"/>
    <property type="match status" value="1"/>
</dbReference>
<evidence type="ECO:0000256" key="5">
    <source>
        <dbReference type="ARBA" id="ARBA00022692"/>
    </source>
</evidence>
<sequence length="97" mass="10851">MIMWQNILASSIVMIVFLGAMALVYYLLNYKGVKAQKDHYRKLHQELAVGQQVVFLNGIYGTLTRVGDETVDVKVKSNAVMEVSRFAITEVVTKAAN</sequence>
<comment type="caution">
    <text evidence="11">The sequence shown here is derived from an EMBL/GenBank/DDBJ whole genome shotgun (WGS) entry which is preliminary data.</text>
</comment>
<dbReference type="PANTHER" id="PTHR33909">
    <property type="entry name" value="SEC TRANSLOCON ACCESSORY COMPLEX SUBUNIT YAJC"/>
    <property type="match status" value="1"/>
</dbReference>
<proteinExistence type="inferred from homology"/>
<evidence type="ECO:0000256" key="8">
    <source>
        <dbReference type="ARBA" id="ARBA00023010"/>
    </source>
</evidence>
<reference evidence="11 12" key="1">
    <citation type="submission" date="2020-12" db="EMBL/GenBank/DDBJ databases">
        <title>Vagococcus allomyrinae sp. nov. and Enterococcus lavae sp. nov., isolated from the larvae of Allomyrina dichotoma.</title>
        <authorList>
            <person name="Lee S.D."/>
        </authorList>
    </citation>
    <scope>NUCLEOTIDE SEQUENCE [LARGE SCALE GENOMIC DNA]</scope>
    <source>
        <strain evidence="11 12">BWM-S5</strain>
    </source>
</reference>
<dbReference type="SMART" id="SM01323">
    <property type="entry name" value="YajC"/>
    <property type="match status" value="1"/>
</dbReference>
<evidence type="ECO:0000313" key="12">
    <source>
        <dbReference type="Proteomes" id="UP000673375"/>
    </source>
</evidence>
<evidence type="ECO:0000256" key="6">
    <source>
        <dbReference type="ARBA" id="ARBA00022927"/>
    </source>
</evidence>
<evidence type="ECO:0000256" key="7">
    <source>
        <dbReference type="ARBA" id="ARBA00022989"/>
    </source>
</evidence>
<feature type="transmembrane region" description="Helical" evidence="10">
    <location>
        <begin position="6"/>
        <end position="28"/>
    </location>
</feature>
<evidence type="ECO:0000313" key="11">
    <source>
        <dbReference type="EMBL" id="MBP1047820.1"/>
    </source>
</evidence>
<evidence type="ECO:0000256" key="3">
    <source>
        <dbReference type="ARBA" id="ARBA00022448"/>
    </source>
</evidence>
<dbReference type="InterPro" id="IPR003849">
    <property type="entry name" value="Preprotein_translocase_YajC"/>
</dbReference>
<dbReference type="Pfam" id="PF02699">
    <property type="entry name" value="YajC"/>
    <property type="match status" value="1"/>
</dbReference>
<keyword evidence="7 10" id="KW-1133">Transmembrane helix</keyword>
<keyword evidence="12" id="KW-1185">Reference proteome</keyword>
<keyword evidence="5 10" id="KW-0812">Transmembrane</keyword>
<dbReference type="NCBIfam" id="TIGR00739">
    <property type="entry name" value="yajC"/>
    <property type="match status" value="1"/>
</dbReference>
<comment type="similarity">
    <text evidence="2">Belongs to the YajC family.</text>
</comment>
<organism evidence="11 12">
    <name type="scientific">Enterococcus larvae</name>
    <dbReference type="NCBI Taxonomy" id="2794352"/>
    <lineage>
        <taxon>Bacteria</taxon>
        <taxon>Bacillati</taxon>
        <taxon>Bacillota</taxon>
        <taxon>Bacilli</taxon>
        <taxon>Lactobacillales</taxon>
        <taxon>Enterococcaceae</taxon>
        <taxon>Enterococcus</taxon>
    </lineage>
</organism>
<keyword evidence="4" id="KW-1003">Cell membrane</keyword>
<dbReference type="Proteomes" id="UP000673375">
    <property type="component" value="Unassembled WGS sequence"/>
</dbReference>
<keyword evidence="9 10" id="KW-0472">Membrane</keyword>
<comment type="subcellular location">
    <subcellularLocation>
        <location evidence="1">Cell membrane</location>
        <topology evidence="1">Single-pass membrane protein</topology>
    </subcellularLocation>
</comment>
<evidence type="ECO:0000256" key="4">
    <source>
        <dbReference type="ARBA" id="ARBA00022475"/>
    </source>
</evidence>
<keyword evidence="8" id="KW-0811">Translocation</keyword>
<protein>
    <submittedName>
        <fullName evidence="11">Preprotein translocase subunit YajC</fullName>
    </submittedName>
</protein>
<keyword evidence="3" id="KW-0813">Transport</keyword>
<evidence type="ECO:0000256" key="9">
    <source>
        <dbReference type="ARBA" id="ARBA00023136"/>
    </source>
</evidence>
<evidence type="ECO:0000256" key="2">
    <source>
        <dbReference type="ARBA" id="ARBA00006742"/>
    </source>
</evidence>
<accession>A0ABS4CMK0</accession>
<gene>
    <name evidence="11" type="primary">yajC</name>
    <name evidence="11" type="ORF">I6N96_16135</name>
</gene>
<evidence type="ECO:0000256" key="10">
    <source>
        <dbReference type="SAM" id="Phobius"/>
    </source>
</evidence>